<evidence type="ECO:0000313" key="4">
    <source>
        <dbReference type="Proteomes" id="UP000285951"/>
    </source>
</evidence>
<evidence type="ECO:0000256" key="1">
    <source>
        <dbReference type="SAM" id="Phobius"/>
    </source>
</evidence>
<protein>
    <submittedName>
        <fullName evidence="2">Uncharacterized protein</fullName>
    </submittedName>
</protein>
<keyword evidence="4" id="KW-1185">Reference proteome</keyword>
<reference evidence="2 5" key="2">
    <citation type="submission" date="2019-12" db="EMBL/GenBank/DDBJ databases">
        <title>Draft genome sequence of Labilibaculum sp. strain 44 isolated from deep waters of Black Sea.</title>
        <authorList>
            <person name="Yadav S."/>
            <person name="Villanueva L."/>
        </authorList>
    </citation>
    <scope>NUCLEOTIDE SEQUENCE [LARGE SCALE GENOMIC DNA]</scope>
    <source>
        <strain evidence="2 5">44</strain>
    </source>
</reference>
<feature type="transmembrane region" description="Helical" evidence="1">
    <location>
        <begin position="7"/>
        <end position="33"/>
    </location>
</feature>
<gene>
    <name evidence="3" type="ORF">DWB62_000235</name>
    <name evidence="2" type="ORF">GNY23_00235</name>
</gene>
<reference evidence="3 4" key="1">
    <citation type="submission" date="2019-11" db="EMBL/GenBank/DDBJ databases">
        <title>Draft genome sequence of Labilibaculum sp. strain SYP isolated from Black Sea.</title>
        <authorList>
            <person name="Yadav S."/>
            <person name="Villanueva L."/>
        </authorList>
    </citation>
    <scope>NUCLEOTIDE SEQUENCE [LARGE SCALE GENOMIC DNA]</scope>
    <source>
        <strain evidence="3 4">44</strain>
    </source>
</reference>
<sequence length="289" mass="33548">MSRFIHILSLVLFVLIVLIAIAVLCYYGFTYYHLNVEERFYHPDHQILKPSGIVGHGLGIIGSLLIIIGVFMYMVRKRIARFSRIGILKYWLEFHIFLCSLGPVLILFHTAFKFGGIVSISFWSMVAVVISGIIGRFIYIQIPRTIEGRELSLLEVRDTKTDVGALLKKEYNLNEESHQIIVASVAGNSDNNSGLLLFRLLRKMAKDRKTYKKIDSELKRNKLSQAERKKIKRLVIHEITLNRKIDRLNYMQKLFKYWHVAHLPFALVMLVILLIHVAVTIIFGYKWIF</sequence>
<feature type="transmembrane region" description="Helical" evidence="1">
    <location>
        <begin position="87"/>
        <end position="108"/>
    </location>
</feature>
<dbReference type="EMBL" id="QTZN02000001">
    <property type="protein sequence ID" value="MVB05457.1"/>
    <property type="molecule type" value="Genomic_DNA"/>
</dbReference>
<dbReference type="Proteomes" id="UP000285951">
    <property type="component" value="Unassembled WGS sequence"/>
</dbReference>
<dbReference type="Proteomes" id="UP000462449">
    <property type="component" value="Unassembled WGS sequence"/>
</dbReference>
<feature type="transmembrane region" description="Helical" evidence="1">
    <location>
        <begin position="114"/>
        <end position="139"/>
    </location>
</feature>
<feature type="transmembrane region" description="Helical" evidence="1">
    <location>
        <begin position="257"/>
        <end position="285"/>
    </location>
</feature>
<feature type="transmembrane region" description="Helical" evidence="1">
    <location>
        <begin position="53"/>
        <end position="75"/>
    </location>
</feature>
<comment type="caution">
    <text evidence="2">The sequence shown here is derived from an EMBL/GenBank/DDBJ whole genome shotgun (WGS) entry which is preliminary data.</text>
</comment>
<keyword evidence="1" id="KW-1133">Transmembrane helix</keyword>
<dbReference type="EMBL" id="WOTW01000001">
    <property type="protein sequence ID" value="MUP36252.1"/>
    <property type="molecule type" value="Genomic_DNA"/>
</dbReference>
<dbReference type="OrthoDB" id="1428553at2"/>
<keyword evidence="1" id="KW-0812">Transmembrane</keyword>
<evidence type="ECO:0000313" key="2">
    <source>
        <dbReference type="EMBL" id="MUP36252.1"/>
    </source>
</evidence>
<name>A0A7M4D0S3_9BACT</name>
<dbReference type="RefSeq" id="WP_156194243.1">
    <property type="nucleotide sequence ID" value="NZ_QTZN02000001.1"/>
</dbReference>
<organism evidence="2 5">
    <name type="scientific">Labilibaculum euxinus</name>
    <dbReference type="NCBI Taxonomy" id="2686357"/>
    <lineage>
        <taxon>Bacteria</taxon>
        <taxon>Pseudomonadati</taxon>
        <taxon>Bacteroidota</taxon>
        <taxon>Bacteroidia</taxon>
        <taxon>Marinilabiliales</taxon>
        <taxon>Marinifilaceae</taxon>
        <taxon>Labilibaculum</taxon>
    </lineage>
</organism>
<evidence type="ECO:0000313" key="5">
    <source>
        <dbReference type="Proteomes" id="UP000462449"/>
    </source>
</evidence>
<accession>A0A7M4D0S3</accession>
<keyword evidence="1" id="KW-0472">Membrane</keyword>
<proteinExistence type="predicted"/>
<evidence type="ECO:0000313" key="3">
    <source>
        <dbReference type="EMBL" id="MVB05457.1"/>
    </source>
</evidence>
<dbReference type="AlphaFoldDB" id="A0A7M4D0S3"/>